<dbReference type="STRING" id="1852522.SAMN06295960_0954"/>
<reference evidence="1 2" key="1">
    <citation type="submission" date="2017-04" db="EMBL/GenBank/DDBJ databases">
        <authorList>
            <person name="Afonso C.L."/>
            <person name="Miller P.J."/>
            <person name="Scott M.A."/>
            <person name="Spackman E."/>
            <person name="Goraichik I."/>
            <person name="Dimitrov K.M."/>
            <person name="Suarez D.L."/>
            <person name="Swayne D.E."/>
        </authorList>
    </citation>
    <scope>NUCLEOTIDE SEQUENCE [LARGE SCALE GENOMIC DNA]</scope>
    <source>
        <strain evidence="1 2">11</strain>
    </source>
</reference>
<evidence type="ECO:0000313" key="2">
    <source>
        <dbReference type="Proteomes" id="UP000193834"/>
    </source>
</evidence>
<name>A0A1X7IXX6_9BACL</name>
<protein>
    <submittedName>
        <fullName evidence="1">Serine/threonine protein phosphatase PrpC</fullName>
    </submittedName>
</protein>
<accession>A0A1X7IXX6</accession>
<keyword evidence="2" id="KW-1185">Reference proteome</keyword>
<dbReference type="InterPro" id="IPR036457">
    <property type="entry name" value="PPM-type-like_dom_sf"/>
</dbReference>
<dbReference type="Gene3D" id="3.60.40.10">
    <property type="entry name" value="PPM-type phosphatase domain"/>
    <property type="match status" value="1"/>
</dbReference>
<proteinExistence type="predicted"/>
<dbReference type="EMBL" id="FXAZ01000001">
    <property type="protein sequence ID" value="SMG19803.1"/>
    <property type="molecule type" value="Genomic_DNA"/>
</dbReference>
<dbReference type="SUPFAM" id="SSF81606">
    <property type="entry name" value="PP2C-like"/>
    <property type="match status" value="1"/>
</dbReference>
<dbReference type="Proteomes" id="UP000193834">
    <property type="component" value="Unassembled WGS sequence"/>
</dbReference>
<evidence type="ECO:0000313" key="1">
    <source>
        <dbReference type="EMBL" id="SMG19803.1"/>
    </source>
</evidence>
<organism evidence="1 2">
    <name type="scientific">Paenibacillus aquistagni</name>
    <dbReference type="NCBI Taxonomy" id="1852522"/>
    <lineage>
        <taxon>Bacteria</taxon>
        <taxon>Bacillati</taxon>
        <taxon>Bacillota</taxon>
        <taxon>Bacilli</taxon>
        <taxon>Bacillales</taxon>
        <taxon>Paenibacillaceae</taxon>
        <taxon>Paenibacillus</taxon>
    </lineage>
</organism>
<dbReference type="RefSeq" id="WP_176228845.1">
    <property type="nucleotide sequence ID" value="NZ_FXAZ01000001.1"/>
</dbReference>
<dbReference type="AlphaFoldDB" id="A0A1X7IXX6"/>
<sequence length="261" mass="29897">MEYRWIGSEQPHLDELSIKAIGEVQIGVFGGSTIRGARQNEDALFVIQDESRSWMFTALLDAHNSSQSAELVIQLLHDNKNDLISICNSNNAFLELEPYFLHLFTNTGFKDKCRKLIGETSCLLCFQQGEFLWWFSVGDCMAFLFHPELATFNQYGLNQRQFYEWIGQVNTFELSVPCYTVGRRQLRQGTNYIVLLTDGVLDTNDGLYTDYRNLYNAIVQEDLETGIRTILDHLSRQGARDSATIVCWKYSNKETALTPSD</sequence>
<gene>
    <name evidence="1" type="ORF">SAMN06295960_0954</name>
</gene>